<dbReference type="Proteomes" id="UP001239397">
    <property type="component" value="Chromosome"/>
</dbReference>
<evidence type="ECO:0000313" key="1">
    <source>
        <dbReference type="EMBL" id="WIX98168.1"/>
    </source>
</evidence>
<protein>
    <submittedName>
        <fullName evidence="1">Uncharacterized protein</fullName>
    </submittedName>
</protein>
<dbReference type="EMBL" id="CP127295">
    <property type="protein sequence ID" value="WIX98168.1"/>
    <property type="molecule type" value="Genomic_DNA"/>
</dbReference>
<dbReference type="KEGG" id="amog:QRX60_29330"/>
<evidence type="ECO:0000313" key="2">
    <source>
        <dbReference type="Proteomes" id="UP001239397"/>
    </source>
</evidence>
<sequence>MAPDIGSPVLGGLLSVAGIPAVTGVVPTTVDGRWPASRGFGRNMRRRRTRFGGWFSPSAMVVTTTAEPIGYCCAYFAADRRCFRPAPNGRRRIIRPSAASISIS</sequence>
<proteinExistence type="predicted"/>
<keyword evidence="2" id="KW-1185">Reference proteome</keyword>
<name>A0A9Y2NDZ8_9PSEU</name>
<gene>
    <name evidence="1" type="ORF">QRX60_29330</name>
</gene>
<reference evidence="1 2" key="1">
    <citation type="submission" date="2023-06" db="EMBL/GenBank/DDBJ databases">
        <authorList>
            <person name="Oyuntsetseg B."/>
            <person name="Kim S.B."/>
        </authorList>
    </citation>
    <scope>NUCLEOTIDE SEQUENCE [LARGE SCALE GENOMIC DNA]</scope>
    <source>
        <strain evidence="1 2">4-36</strain>
    </source>
</reference>
<organism evidence="1 2">
    <name type="scientific">Amycolatopsis mongoliensis</name>
    <dbReference type="NCBI Taxonomy" id="715475"/>
    <lineage>
        <taxon>Bacteria</taxon>
        <taxon>Bacillati</taxon>
        <taxon>Actinomycetota</taxon>
        <taxon>Actinomycetes</taxon>
        <taxon>Pseudonocardiales</taxon>
        <taxon>Pseudonocardiaceae</taxon>
        <taxon>Amycolatopsis</taxon>
    </lineage>
</organism>
<accession>A0A9Y2NDZ8</accession>
<dbReference type="RefSeq" id="WP_285994653.1">
    <property type="nucleotide sequence ID" value="NZ_CP127295.1"/>
</dbReference>
<dbReference type="AlphaFoldDB" id="A0A9Y2NDZ8"/>